<dbReference type="GO" id="GO:0030687">
    <property type="term" value="C:preribosome, large subunit precursor"/>
    <property type="evidence" value="ECO:0007669"/>
    <property type="project" value="TreeGrafter"/>
</dbReference>
<feature type="region of interest" description="Disordered" evidence="1">
    <location>
        <begin position="244"/>
        <end position="268"/>
    </location>
</feature>
<evidence type="ECO:0000313" key="4">
    <source>
        <dbReference type="EMBL" id="GMM50172.1"/>
    </source>
</evidence>
<dbReference type="InterPro" id="IPR045112">
    <property type="entry name" value="PPAN-like"/>
</dbReference>
<dbReference type="PANTHER" id="PTHR12661">
    <property type="entry name" value="PETER PAN-RELATED"/>
    <property type="match status" value="1"/>
</dbReference>
<dbReference type="GO" id="GO:0019843">
    <property type="term" value="F:rRNA binding"/>
    <property type="evidence" value="ECO:0007669"/>
    <property type="project" value="InterPro"/>
</dbReference>
<evidence type="ECO:0000313" key="5">
    <source>
        <dbReference type="Proteomes" id="UP001362899"/>
    </source>
</evidence>
<feature type="compositionally biased region" description="Basic and acidic residues" evidence="1">
    <location>
        <begin position="356"/>
        <end position="367"/>
    </location>
</feature>
<keyword evidence="2" id="KW-0472">Membrane</keyword>
<keyword evidence="2" id="KW-1133">Transmembrane helix</keyword>
<keyword evidence="5" id="KW-1185">Reference proteome</keyword>
<dbReference type="Pfam" id="PF04427">
    <property type="entry name" value="Brix"/>
    <property type="match status" value="1"/>
</dbReference>
<reference evidence="4 5" key="1">
    <citation type="journal article" date="2023" name="Elife">
        <title>Identification of key yeast species and microbe-microbe interactions impacting larval growth of Drosophila in the wild.</title>
        <authorList>
            <person name="Mure A."/>
            <person name="Sugiura Y."/>
            <person name="Maeda R."/>
            <person name="Honda K."/>
            <person name="Sakurai N."/>
            <person name="Takahashi Y."/>
            <person name="Watada M."/>
            <person name="Katoh T."/>
            <person name="Gotoh A."/>
            <person name="Gotoh Y."/>
            <person name="Taniguchi I."/>
            <person name="Nakamura K."/>
            <person name="Hayashi T."/>
            <person name="Katayama T."/>
            <person name="Uemura T."/>
            <person name="Hattori Y."/>
        </authorList>
    </citation>
    <scope>NUCLEOTIDE SEQUENCE [LARGE SCALE GENOMIC DNA]</scope>
    <source>
        <strain evidence="4 5">SB-73</strain>
    </source>
</reference>
<feature type="compositionally biased region" description="Acidic residues" evidence="1">
    <location>
        <begin position="427"/>
        <end position="440"/>
    </location>
</feature>
<comment type="caution">
    <text evidence="4">The sequence shown here is derived from an EMBL/GenBank/DDBJ whole genome shotgun (WGS) entry which is preliminary data.</text>
</comment>
<dbReference type="AlphaFoldDB" id="A0AAV5RGF5"/>
<feature type="domain" description="Brix" evidence="3">
    <location>
        <begin position="26"/>
        <end position="299"/>
    </location>
</feature>
<gene>
    <name evidence="4" type="ORF">DASB73_011300</name>
</gene>
<feature type="compositionally biased region" description="Basic and acidic residues" evidence="1">
    <location>
        <begin position="319"/>
        <end position="340"/>
    </location>
</feature>
<dbReference type="GO" id="GO:0000027">
    <property type="term" value="P:ribosomal large subunit assembly"/>
    <property type="evidence" value="ECO:0007669"/>
    <property type="project" value="TreeGrafter"/>
</dbReference>
<feature type="region of interest" description="Disordered" evidence="1">
    <location>
        <begin position="319"/>
        <end position="440"/>
    </location>
</feature>
<dbReference type="EMBL" id="BTGC01000003">
    <property type="protein sequence ID" value="GMM50172.1"/>
    <property type="molecule type" value="Genomic_DNA"/>
</dbReference>
<accession>A0AAV5RGF5</accession>
<dbReference type="PANTHER" id="PTHR12661:SF5">
    <property type="entry name" value="SUPPRESSOR OF SWI4 1 HOMOLOG"/>
    <property type="match status" value="1"/>
</dbReference>
<dbReference type="PROSITE" id="PS50833">
    <property type="entry name" value="BRIX"/>
    <property type="match status" value="1"/>
</dbReference>
<dbReference type="InterPro" id="IPR007109">
    <property type="entry name" value="Brix"/>
</dbReference>
<feature type="transmembrane region" description="Helical" evidence="2">
    <location>
        <begin position="70"/>
        <end position="89"/>
    </location>
</feature>
<proteinExistence type="predicted"/>
<evidence type="ECO:0000259" key="3">
    <source>
        <dbReference type="PROSITE" id="PS50833"/>
    </source>
</evidence>
<name>A0AAV5RGF5_STABA</name>
<evidence type="ECO:0000256" key="2">
    <source>
        <dbReference type="SAM" id="Phobius"/>
    </source>
</evidence>
<dbReference type="SMART" id="SM00879">
    <property type="entry name" value="Brix"/>
    <property type="match status" value="1"/>
</dbReference>
<organism evidence="4 5">
    <name type="scientific">Starmerella bacillaris</name>
    <name type="common">Yeast</name>
    <name type="synonym">Candida zemplinina</name>
    <dbReference type="NCBI Taxonomy" id="1247836"/>
    <lineage>
        <taxon>Eukaryota</taxon>
        <taxon>Fungi</taxon>
        <taxon>Dikarya</taxon>
        <taxon>Ascomycota</taxon>
        <taxon>Saccharomycotina</taxon>
        <taxon>Dipodascomycetes</taxon>
        <taxon>Dipodascales</taxon>
        <taxon>Trichomonascaceae</taxon>
        <taxon>Starmerella</taxon>
    </lineage>
</organism>
<sequence length="440" mass="49347">MVKAKKRTHEESNAPVENDGIPRSMVIKMGNPKRKPTKALSALVRDFRLIMQPHTAARLKERKSNKLKDYFVMAGPLGVTNFFIFSQSLSGNTTLRLARTPRGPTLYFRINQYSLSRDIQKTQAHPHALTPHSPELQNPPVLVMNNFSKSKTSDIDALLTSMFQNILPTIQVDAGTSLNSVRRVLLLNRNPETNEIELRHYAVITRVVGSTRVIKKLEAAAKGQREIPNLHHLKNVAQYLVDPSASDSEGEDEVIQPPPQGISAPTTNAAQKVKKAVRMVEIGPRINMSLLKVEEGLCSGKTLYHSVQKRSEKEIRALEKAHEKKDAERAKRRKEQEENVRRKRELQAAKGTRKQRGLERAKAKEAENNPTEGDSDASEAANARDDNDASDASDFSDFSDADEQDVENMNDYELDAEAEADLMSSESESENEKEVEFDED</sequence>
<dbReference type="GO" id="GO:0006364">
    <property type="term" value="P:rRNA processing"/>
    <property type="evidence" value="ECO:0007669"/>
    <property type="project" value="InterPro"/>
</dbReference>
<evidence type="ECO:0000256" key="1">
    <source>
        <dbReference type="SAM" id="MobiDB-lite"/>
    </source>
</evidence>
<protein>
    <submittedName>
        <fullName evidence="4">rRNA-binding ribosome biosynthesis protein</fullName>
    </submittedName>
</protein>
<dbReference type="Proteomes" id="UP001362899">
    <property type="component" value="Unassembled WGS sequence"/>
</dbReference>
<feature type="compositionally biased region" description="Acidic residues" evidence="1">
    <location>
        <begin position="397"/>
        <end position="420"/>
    </location>
</feature>
<keyword evidence="2" id="KW-0812">Transmembrane</keyword>
<feature type="region of interest" description="Disordered" evidence="1">
    <location>
        <begin position="1"/>
        <end position="34"/>
    </location>
</feature>